<dbReference type="PANTHER" id="PTHR30419">
    <property type="entry name" value="HTH-TYPE TRANSCRIPTIONAL REGULATOR YBHD"/>
    <property type="match status" value="1"/>
</dbReference>
<proteinExistence type="inferred from homology"/>
<dbReference type="InterPro" id="IPR005119">
    <property type="entry name" value="LysR_subst-bd"/>
</dbReference>
<dbReference type="AlphaFoldDB" id="A0A382KGY0"/>
<evidence type="ECO:0000256" key="2">
    <source>
        <dbReference type="ARBA" id="ARBA00023015"/>
    </source>
</evidence>
<dbReference type="PROSITE" id="PS50931">
    <property type="entry name" value="HTH_LYSR"/>
    <property type="match status" value="1"/>
</dbReference>
<dbReference type="PRINTS" id="PR00039">
    <property type="entry name" value="HTHLYSR"/>
</dbReference>
<dbReference type="GO" id="GO:0005829">
    <property type="term" value="C:cytosol"/>
    <property type="evidence" value="ECO:0007669"/>
    <property type="project" value="TreeGrafter"/>
</dbReference>
<keyword evidence="3" id="KW-0238">DNA-binding</keyword>
<accession>A0A382KGY0</accession>
<organism evidence="6">
    <name type="scientific">marine metagenome</name>
    <dbReference type="NCBI Taxonomy" id="408172"/>
    <lineage>
        <taxon>unclassified sequences</taxon>
        <taxon>metagenomes</taxon>
        <taxon>ecological metagenomes</taxon>
    </lineage>
</organism>
<keyword evidence="4" id="KW-0804">Transcription</keyword>
<evidence type="ECO:0000313" key="6">
    <source>
        <dbReference type="EMBL" id="SVC21981.1"/>
    </source>
</evidence>
<dbReference type="InterPro" id="IPR050950">
    <property type="entry name" value="HTH-type_LysR_regulators"/>
</dbReference>
<dbReference type="Gene3D" id="3.40.190.290">
    <property type="match status" value="1"/>
</dbReference>
<dbReference type="GO" id="GO:0003700">
    <property type="term" value="F:DNA-binding transcription factor activity"/>
    <property type="evidence" value="ECO:0007669"/>
    <property type="project" value="InterPro"/>
</dbReference>
<name>A0A382KGY0_9ZZZZ</name>
<dbReference type="InterPro" id="IPR036388">
    <property type="entry name" value="WH-like_DNA-bd_sf"/>
</dbReference>
<comment type="similarity">
    <text evidence="1">Belongs to the LysR transcriptional regulatory family.</text>
</comment>
<protein>
    <recommendedName>
        <fullName evidence="5">HTH lysR-type domain-containing protein</fullName>
    </recommendedName>
</protein>
<dbReference type="InterPro" id="IPR036390">
    <property type="entry name" value="WH_DNA-bd_sf"/>
</dbReference>
<gene>
    <name evidence="6" type="ORF">METZ01_LOCUS274835</name>
</gene>
<dbReference type="EMBL" id="UINC01079714">
    <property type="protein sequence ID" value="SVC21981.1"/>
    <property type="molecule type" value="Genomic_DNA"/>
</dbReference>
<dbReference type="SUPFAM" id="SSF53850">
    <property type="entry name" value="Periplasmic binding protein-like II"/>
    <property type="match status" value="1"/>
</dbReference>
<evidence type="ECO:0000256" key="1">
    <source>
        <dbReference type="ARBA" id="ARBA00009437"/>
    </source>
</evidence>
<dbReference type="SUPFAM" id="SSF46785">
    <property type="entry name" value="Winged helix' DNA-binding domain"/>
    <property type="match status" value="1"/>
</dbReference>
<dbReference type="Pfam" id="PF03466">
    <property type="entry name" value="LysR_substrate"/>
    <property type="match status" value="1"/>
</dbReference>
<reference evidence="6" key="1">
    <citation type="submission" date="2018-05" db="EMBL/GenBank/DDBJ databases">
        <authorList>
            <person name="Lanie J.A."/>
            <person name="Ng W.-L."/>
            <person name="Kazmierczak K.M."/>
            <person name="Andrzejewski T.M."/>
            <person name="Davidsen T.M."/>
            <person name="Wayne K.J."/>
            <person name="Tettelin H."/>
            <person name="Glass J.I."/>
            <person name="Rusch D."/>
            <person name="Podicherti R."/>
            <person name="Tsui H.-C.T."/>
            <person name="Winkler M.E."/>
        </authorList>
    </citation>
    <scope>NUCLEOTIDE SEQUENCE</scope>
</reference>
<evidence type="ECO:0000259" key="5">
    <source>
        <dbReference type="PROSITE" id="PS50931"/>
    </source>
</evidence>
<dbReference type="InterPro" id="IPR000847">
    <property type="entry name" value="LysR_HTH_N"/>
</dbReference>
<dbReference type="Pfam" id="PF00126">
    <property type="entry name" value="HTH_1"/>
    <property type="match status" value="1"/>
</dbReference>
<dbReference type="Gene3D" id="1.10.10.10">
    <property type="entry name" value="Winged helix-like DNA-binding domain superfamily/Winged helix DNA-binding domain"/>
    <property type="match status" value="1"/>
</dbReference>
<sequence>MTVDPKHLMQLAAIIGAGSLGRAAERLGMTQPALSRNIKIMESQAGGPLLLRDRAGARPTPLGRTLGQFGENILKANENANIAISTVGTFQENELRIATTPLLSGTILCQELPKFLESQTSLSCRILTVHEPSALVDSVVSREADLSFGNFLPLPSSSRLKLEKFFSDRLAVIARPGHRLFKKKGLTFEDLMHERWIVHNRSDFFRLQVDTVLRHSNIDRIDIACEVETSIVTIKMVKSSDYLAMLPLAPLSALIASGEILPLPLEFGIADRSLNFLYRRAQHRSQATQAFLEFMRAQKEYWMLKD</sequence>
<evidence type="ECO:0000256" key="4">
    <source>
        <dbReference type="ARBA" id="ARBA00023163"/>
    </source>
</evidence>
<feature type="domain" description="HTH lysR-type" evidence="5">
    <location>
        <begin position="3"/>
        <end position="60"/>
    </location>
</feature>
<keyword evidence="2" id="KW-0805">Transcription regulation</keyword>
<dbReference type="CDD" id="cd05466">
    <property type="entry name" value="PBP2_LTTR_substrate"/>
    <property type="match status" value="1"/>
</dbReference>
<evidence type="ECO:0000256" key="3">
    <source>
        <dbReference type="ARBA" id="ARBA00023125"/>
    </source>
</evidence>
<dbReference type="GO" id="GO:0003677">
    <property type="term" value="F:DNA binding"/>
    <property type="evidence" value="ECO:0007669"/>
    <property type="project" value="UniProtKB-KW"/>
</dbReference>
<dbReference type="PANTHER" id="PTHR30419:SF8">
    <property type="entry name" value="NITROGEN ASSIMILATION TRANSCRIPTIONAL ACTIVATOR-RELATED"/>
    <property type="match status" value="1"/>
</dbReference>